<evidence type="ECO:0000256" key="3">
    <source>
        <dbReference type="SAM" id="MobiDB-lite"/>
    </source>
</evidence>
<feature type="region of interest" description="Disordered" evidence="3">
    <location>
        <begin position="519"/>
        <end position="558"/>
    </location>
</feature>
<evidence type="ECO:0000313" key="5">
    <source>
        <dbReference type="EMBL" id="KAK3927821.1"/>
    </source>
</evidence>
<feature type="compositionally biased region" description="Polar residues" evidence="3">
    <location>
        <begin position="935"/>
        <end position="953"/>
    </location>
</feature>
<dbReference type="GO" id="GO:0000379">
    <property type="term" value="P:tRNA-type intron splice site recognition and cleavage"/>
    <property type="evidence" value="ECO:0007669"/>
    <property type="project" value="TreeGrafter"/>
</dbReference>
<comment type="similarity">
    <text evidence="1">Belongs to the SEN54 family.</text>
</comment>
<feature type="domain" description="tRNA-splicing endonuclease subunit Sen54 N-terminal" evidence="4">
    <location>
        <begin position="65"/>
        <end position="128"/>
    </location>
</feature>
<keyword evidence="6" id="KW-1185">Reference proteome</keyword>
<dbReference type="GO" id="GO:0000214">
    <property type="term" value="C:tRNA-intron endonuclease complex"/>
    <property type="evidence" value="ECO:0007669"/>
    <property type="project" value="TreeGrafter"/>
</dbReference>
<feature type="compositionally biased region" description="Basic and acidic residues" evidence="3">
    <location>
        <begin position="1035"/>
        <end position="1048"/>
    </location>
</feature>
<accession>A0AAE1HUQ0</accession>
<feature type="region of interest" description="Disordered" evidence="3">
    <location>
        <begin position="1020"/>
        <end position="1074"/>
    </location>
</feature>
<gene>
    <name evidence="5" type="ORF">KUF71_016105</name>
</gene>
<evidence type="ECO:0000256" key="2">
    <source>
        <dbReference type="ARBA" id="ARBA00022694"/>
    </source>
</evidence>
<feature type="compositionally biased region" description="Polar residues" evidence="3">
    <location>
        <begin position="966"/>
        <end position="976"/>
    </location>
</feature>
<keyword evidence="5" id="KW-0378">Hydrolase</keyword>
<feature type="compositionally biased region" description="Acidic residues" evidence="3">
    <location>
        <begin position="1049"/>
        <end position="1065"/>
    </location>
</feature>
<reference evidence="5" key="2">
    <citation type="journal article" date="2023" name="BMC Genomics">
        <title>Pest status, molecular evolution, and epigenetic factors derived from the genome assembly of Frankliniella fusca, a thysanopteran phytovirus vector.</title>
        <authorList>
            <person name="Catto M.A."/>
            <person name="Labadie P.E."/>
            <person name="Jacobson A.L."/>
            <person name="Kennedy G.G."/>
            <person name="Srinivasan R."/>
            <person name="Hunt B.G."/>
        </authorList>
    </citation>
    <scope>NUCLEOTIDE SEQUENCE</scope>
    <source>
        <strain evidence="5">PL_HMW_Pooled</strain>
    </source>
</reference>
<feature type="region of interest" description="Disordered" evidence="3">
    <location>
        <begin position="299"/>
        <end position="338"/>
    </location>
</feature>
<dbReference type="Pfam" id="PF12928">
    <property type="entry name" value="tRNA_int_end_N2"/>
    <property type="match status" value="1"/>
</dbReference>
<protein>
    <submittedName>
        <fullName evidence="5">tRNA-splicing endonuclease subunit Sen54</fullName>
    </submittedName>
</protein>
<feature type="compositionally biased region" description="Polar residues" evidence="3">
    <location>
        <begin position="529"/>
        <end position="544"/>
    </location>
</feature>
<dbReference type="PANTHER" id="PTHR21027:SF1">
    <property type="entry name" value="TRNA-SPLICING ENDONUCLEASE SUBUNIT SEN54"/>
    <property type="match status" value="1"/>
</dbReference>
<dbReference type="InterPro" id="IPR024337">
    <property type="entry name" value="tRNA_splic_suSen54"/>
</dbReference>
<feature type="region of interest" description="Disordered" evidence="3">
    <location>
        <begin position="932"/>
        <end position="986"/>
    </location>
</feature>
<feature type="region of interest" description="Disordered" evidence="3">
    <location>
        <begin position="672"/>
        <end position="706"/>
    </location>
</feature>
<keyword evidence="5" id="KW-0255">Endonuclease</keyword>
<dbReference type="EMBL" id="JAHWGI010001301">
    <property type="protein sequence ID" value="KAK3927821.1"/>
    <property type="molecule type" value="Genomic_DNA"/>
</dbReference>
<reference evidence="5" key="1">
    <citation type="submission" date="2021-07" db="EMBL/GenBank/DDBJ databases">
        <authorList>
            <person name="Catto M.A."/>
            <person name="Jacobson A."/>
            <person name="Kennedy G."/>
            <person name="Labadie P."/>
            <person name="Hunt B.G."/>
            <person name="Srinivasan R."/>
        </authorList>
    </citation>
    <scope>NUCLEOTIDE SEQUENCE</scope>
    <source>
        <strain evidence="5">PL_HMW_Pooled</strain>
        <tissue evidence="5">Head</tissue>
    </source>
</reference>
<dbReference type="AlphaFoldDB" id="A0AAE1HUQ0"/>
<comment type="caution">
    <text evidence="5">The sequence shown here is derived from an EMBL/GenBank/DDBJ whole genome shotgun (WGS) entry which is preliminary data.</text>
</comment>
<proteinExistence type="inferred from homology"/>
<dbReference type="PANTHER" id="PTHR21027">
    <property type="entry name" value="TRNA-SPLICING ENDONUCLEASE SUBUNIT SEN54"/>
    <property type="match status" value="1"/>
</dbReference>
<keyword evidence="2" id="KW-0819">tRNA processing</keyword>
<feature type="compositionally biased region" description="Basic and acidic residues" evidence="3">
    <location>
        <begin position="309"/>
        <end position="338"/>
    </location>
</feature>
<organism evidence="5 6">
    <name type="scientific">Frankliniella fusca</name>
    <dbReference type="NCBI Taxonomy" id="407009"/>
    <lineage>
        <taxon>Eukaryota</taxon>
        <taxon>Metazoa</taxon>
        <taxon>Ecdysozoa</taxon>
        <taxon>Arthropoda</taxon>
        <taxon>Hexapoda</taxon>
        <taxon>Insecta</taxon>
        <taxon>Pterygota</taxon>
        <taxon>Neoptera</taxon>
        <taxon>Paraneoptera</taxon>
        <taxon>Thysanoptera</taxon>
        <taxon>Terebrantia</taxon>
        <taxon>Thripoidea</taxon>
        <taxon>Thripidae</taxon>
        <taxon>Frankliniella</taxon>
    </lineage>
</organism>
<dbReference type="InterPro" id="IPR024336">
    <property type="entry name" value="tRNA_splic_suSen54_N"/>
</dbReference>
<sequence>MNEKDEDNSKVPNVCANLLSGKSLLQIHSNSGKTLPKEGLKEFKPTNSWIEKKQIQSILNDRKELLEVERVEKWGCLAGAVWDHRKQLAKVTKRTGKHFQALGFEKEGALYLYPEEALFLLETNSLELTFGGVPVSIQQGYSLLLGSSTGCDLNEYRTYSYLLRQGYKLLRFTKKVVHTKYERTIRLDQHAPLKRKHPGQITNEANSARKIKMDPCSVGRNVLQNLTEEEAKISEDIRQNFVDDKEIDSGEKRSEDVKKEPREESNSLSKSSNEKHVNLLDNETPVQCLDQHNENKCSQDGMLVNDESGTERDYTQIGKRTESDVQEHQEQQSKTDQHVEVTCNSDGNIVLNLNEKYKECTEVEISEEVSQSCVEGAKTKAYDIAESLFSLGSVIVSKRPNAVETNLNDTLQSEIRKLLGAHIETNVSEESLTAVATSAASTILSHITCGEKSQKYSGTDLSGPQIAGDGEEQCAKVLVESTACGSQSPANLPKEQCSDSTLIPGTSKIVVDLRTEDENNMSSMDDSSPGSFSNGTNNGNCVETSQEKKRCASPNEENNLSTAIPVKRTKTKENVDSLTEMQNFVENVNDIPSGRSVKVSEDEGCSLSPDVENISFINQSGKKCRELENIDLEVEIIDVVPEKKVVEFVNLSDESSVDDSVKGLVVENHDNDGIEVIDVQDTSSAESSDSDSTSSDSDDSVIEEKRNLTWEQERKKILETIPDMYNLSEISIKPPSSDLLPENVQPQRSCYRITRKGLLKDEKEKLAPNSQVAHQNILQTNDFNDHTSPSWQPSGPVPDLASVQAIAQLILPMLGLDPSVCLNRYNRAWMPHNPWFSSQSAWNPEPHVNQHRINEGHWNNSPRRNWANSSRRSWTYSPRGNWTQRHHFAQRPFRGVRGNRRFRSRPHYFKHFAPRYPYQQRDSNFPHHQNDFRHLQSNTTPNEFLPIQSSNQNESDDINDVPDCSTKANENLNETRPWSRIKQGKVKKVKSISQSRYFCPPKKYSHMKKILDENQEVVSLHSDELSTNQSTSTKSESDSSRKDYKTENLNEDEDTRFQDNDDTDDSCSSHSGTKPLLSPEHCTSFASVFKMLQVIKEADTRTLLSNLHEDIPIPKYDMFHPNKPFRKGSPPTPDFHLCIVGCSDSVPTPRAVRALSEALNDSVPILFGIVSPDSISFVQLCDFSLPSMVVSD</sequence>
<name>A0AAE1HUQ0_9NEOP</name>
<evidence type="ECO:0000259" key="4">
    <source>
        <dbReference type="Pfam" id="PF12928"/>
    </source>
</evidence>
<feature type="compositionally biased region" description="Low complexity" evidence="3">
    <location>
        <begin position="681"/>
        <end position="695"/>
    </location>
</feature>
<feature type="region of interest" description="Disordered" evidence="3">
    <location>
        <begin position="242"/>
        <end position="278"/>
    </location>
</feature>
<dbReference type="GO" id="GO:0004519">
    <property type="term" value="F:endonuclease activity"/>
    <property type="evidence" value="ECO:0007669"/>
    <property type="project" value="UniProtKB-KW"/>
</dbReference>
<keyword evidence="5" id="KW-0540">Nuclease</keyword>
<dbReference type="Proteomes" id="UP001219518">
    <property type="component" value="Unassembled WGS sequence"/>
</dbReference>
<feature type="compositionally biased region" description="Basic and acidic residues" evidence="3">
    <location>
        <begin position="242"/>
        <end position="265"/>
    </location>
</feature>
<evidence type="ECO:0000313" key="6">
    <source>
        <dbReference type="Proteomes" id="UP001219518"/>
    </source>
</evidence>
<evidence type="ECO:0000256" key="1">
    <source>
        <dbReference type="ARBA" id="ARBA00005736"/>
    </source>
</evidence>